<comment type="caution">
    <text evidence="2">The sequence shown here is derived from an EMBL/GenBank/DDBJ whole genome shotgun (WGS) entry which is preliminary data.</text>
</comment>
<evidence type="ECO:0000256" key="1">
    <source>
        <dbReference type="SAM" id="MobiDB-lite"/>
    </source>
</evidence>
<gene>
    <name evidence="2" type="ORF">PG996_003295</name>
</gene>
<proteinExistence type="predicted"/>
<organism evidence="2 3">
    <name type="scientific">Apiospora saccharicola</name>
    <dbReference type="NCBI Taxonomy" id="335842"/>
    <lineage>
        <taxon>Eukaryota</taxon>
        <taxon>Fungi</taxon>
        <taxon>Dikarya</taxon>
        <taxon>Ascomycota</taxon>
        <taxon>Pezizomycotina</taxon>
        <taxon>Sordariomycetes</taxon>
        <taxon>Xylariomycetidae</taxon>
        <taxon>Amphisphaeriales</taxon>
        <taxon>Apiosporaceae</taxon>
        <taxon>Apiospora</taxon>
    </lineage>
</organism>
<feature type="compositionally biased region" description="Polar residues" evidence="1">
    <location>
        <begin position="39"/>
        <end position="82"/>
    </location>
</feature>
<reference evidence="2 3" key="1">
    <citation type="submission" date="2023-01" db="EMBL/GenBank/DDBJ databases">
        <title>Analysis of 21 Apiospora genomes using comparative genomics revels a genus with tremendous synthesis potential of carbohydrate active enzymes and secondary metabolites.</title>
        <authorList>
            <person name="Sorensen T."/>
        </authorList>
    </citation>
    <scope>NUCLEOTIDE SEQUENCE [LARGE SCALE GENOMIC DNA]</scope>
    <source>
        <strain evidence="2 3">CBS 83171</strain>
    </source>
</reference>
<protein>
    <submittedName>
        <fullName evidence="2">Uncharacterized protein</fullName>
    </submittedName>
</protein>
<feature type="compositionally biased region" description="Basic and acidic residues" evidence="1">
    <location>
        <begin position="86"/>
        <end position="96"/>
    </location>
</feature>
<sequence length="280" mass="31788">MPTALALPTVTTSNSKGSRGRRGRNNHGYRGNHGYSNNQKHGSNQTYGNNHSAYPTRGTLISTANSTNYSVVPSSEPVNSAIRSPGDTHHDVSAKDQTDIRLNEQVQSSDSPLNDLAVKDACMSQKFLSQVQLTHKIKPWGAFYELERDFRDELWDAMKLKIPKFQGYESWAIPFPADLDFMKLALGNKSYSYLDERFIRLIFRDHKDADGKIVSHDLLLSPSNPSIDLDDLQFRAALMDAWYKLNKWLAKLMAGEKVPLYLFLHGELEREVKEKLERTL</sequence>
<name>A0ABR1W0U8_9PEZI</name>
<feature type="compositionally biased region" description="Basic residues" evidence="1">
    <location>
        <begin position="18"/>
        <end position="27"/>
    </location>
</feature>
<dbReference type="EMBL" id="JAQQWM010000002">
    <property type="protein sequence ID" value="KAK8077125.1"/>
    <property type="molecule type" value="Genomic_DNA"/>
</dbReference>
<dbReference type="Proteomes" id="UP001446871">
    <property type="component" value="Unassembled WGS sequence"/>
</dbReference>
<feature type="compositionally biased region" description="Low complexity" evidence="1">
    <location>
        <begin position="28"/>
        <end position="38"/>
    </location>
</feature>
<feature type="region of interest" description="Disordered" evidence="1">
    <location>
        <begin position="1"/>
        <end position="96"/>
    </location>
</feature>
<evidence type="ECO:0000313" key="3">
    <source>
        <dbReference type="Proteomes" id="UP001446871"/>
    </source>
</evidence>
<evidence type="ECO:0000313" key="2">
    <source>
        <dbReference type="EMBL" id="KAK8077125.1"/>
    </source>
</evidence>
<keyword evidence="3" id="KW-1185">Reference proteome</keyword>
<accession>A0ABR1W0U8</accession>